<dbReference type="AlphaFoldDB" id="A0A1H5SUP5"/>
<dbReference type="Pfam" id="PF00445">
    <property type="entry name" value="Ribonuclease_T2"/>
    <property type="match status" value="1"/>
</dbReference>
<dbReference type="InterPro" id="IPR001568">
    <property type="entry name" value="RNase_T2-like"/>
</dbReference>
<dbReference type="SUPFAM" id="SSF55895">
    <property type="entry name" value="Ribonuclease Rh-like"/>
    <property type="match status" value="1"/>
</dbReference>
<dbReference type="InterPro" id="IPR033130">
    <property type="entry name" value="RNase_T2_His_AS_2"/>
</dbReference>
<comment type="similarity">
    <text evidence="1 2">Belongs to the RNase T2 family.</text>
</comment>
<dbReference type="PROSITE" id="PS00531">
    <property type="entry name" value="RNASE_T2_2"/>
    <property type="match status" value="1"/>
</dbReference>
<dbReference type="PROSITE" id="PS00530">
    <property type="entry name" value="RNASE_T2_1"/>
    <property type="match status" value="1"/>
</dbReference>
<dbReference type="PANTHER" id="PTHR11240:SF22">
    <property type="entry name" value="RIBONUCLEASE T2"/>
    <property type="match status" value="1"/>
</dbReference>
<evidence type="ECO:0000256" key="2">
    <source>
        <dbReference type="RuleBase" id="RU004328"/>
    </source>
</evidence>
<gene>
    <name evidence="3" type="ORF">SAMN05216334_10364</name>
</gene>
<evidence type="ECO:0000313" key="4">
    <source>
        <dbReference type="Proteomes" id="UP000236753"/>
    </source>
</evidence>
<dbReference type="InterPro" id="IPR036430">
    <property type="entry name" value="RNase_T2-like_sf"/>
</dbReference>
<reference evidence="3 4" key="1">
    <citation type="submission" date="2016-10" db="EMBL/GenBank/DDBJ databases">
        <authorList>
            <person name="de Groot N.N."/>
        </authorList>
    </citation>
    <scope>NUCLEOTIDE SEQUENCE [LARGE SCALE GENOMIC DNA]</scope>
    <source>
        <strain evidence="3 4">Nm13</strain>
    </source>
</reference>
<dbReference type="InterPro" id="IPR018188">
    <property type="entry name" value="RNase_T2_His_AS_1"/>
</dbReference>
<dbReference type="GO" id="GO:0006401">
    <property type="term" value="P:RNA catabolic process"/>
    <property type="evidence" value="ECO:0007669"/>
    <property type="project" value="TreeGrafter"/>
</dbReference>
<dbReference type="Gene3D" id="3.90.730.10">
    <property type="entry name" value="Ribonuclease T2-like"/>
    <property type="match status" value="1"/>
</dbReference>
<accession>A0A1H5SUP5</accession>
<protein>
    <submittedName>
        <fullName evidence="3">Ribonuclease T2</fullName>
    </submittedName>
</protein>
<evidence type="ECO:0000256" key="1">
    <source>
        <dbReference type="ARBA" id="ARBA00007469"/>
    </source>
</evidence>
<dbReference type="EMBL" id="FNUX01000003">
    <property type="protein sequence ID" value="SEF53527.1"/>
    <property type="molecule type" value="Genomic_DNA"/>
</dbReference>
<dbReference type="GO" id="GO:0003723">
    <property type="term" value="F:RNA binding"/>
    <property type="evidence" value="ECO:0007669"/>
    <property type="project" value="InterPro"/>
</dbReference>
<dbReference type="PANTHER" id="PTHR11240">
    <property type="entry name" value="RIBONUCLEASE T2"/>
    <property type="match status" value="1"/>
</dbReference>
<sequence length="347" mass="38649">MAEQWGKFSMKFRNSRVFLILLTGLAILFVHPVFADKVSGIFSAQQSCPAFVSKNKSTNPDNAQILAGNRYAIIEAGKSNSPAWYRIVLPRVKPEARWISAACGQAQITGGDTGDNESGESDNNCNTAGQVDSYVLALSWQPAFCETKPDKPECEITDPNAYHAKHFALHGLWPNKKNCNKNYAFCGIVKKKKDEFCDYPEIQLDAASQASLAEVMPSVIAGSCLERHEWHKHGSCQESWSISEFFDLSADLARQFNDSGMAYFMNRRINQQVRTEDFLNRLEAVLGFAARDRIKLNCNQQGMMVEIQLSLSGDLIAGADLEKLIMNAPVQEKSNCGETFRVDRIGQ</sequence>
<evidence type="ECO:0000313" key="3">
    <source>
        <dbReference type="EMBL" id="SEF53527.1"/>
    </source>
</evidence>
<proteinExistence type="inferred from homology"/>
<organism evidence="3 4">
    <name type="scientific">Nitrosomonas ureae</name>
    <dbReference type="NCBI Taxonomy" id="44577"/>
    <lineage>
        <taxon>Bacteria</taxon>
        <taxon>Pseudomonadati</taxon>
        <taxon>Pseudomonadota</taxon>
        <taxon>Betaproteobacteria</taxon>
        <taxon>Nitrosomonadales</taxon>
        <taxon>Nitrosomonadaceae</taxon>
        <taxon>Nitrosomonas</taxon>
    </lineage>
</organism>
<name>A0A1H5SUP5_9PROT</name>
<dbReference type="GO" id="GO:0033897">
    <property type="term" value="F:ribonuclease T2 activity"/>
    <property type="evidence" value="ECO:0007669"/>
    <property type="project" value="InterPro"/>
</dbReference>
<dbReference type="Proteomes" id="UP000236753">
    <property type="component" value="Unassembled WGS sequence"/>
</dbReference>